<dbReference type="AlphaFoldDB" id="A0A0B6ZPK5"/>
<dbReference type="Pfam" id="PF07524">
    <property type="entry name" value="Bromo_TP"/>
    <property type="match status" value="1"/>
</dbReference>
<feature type="domain" description="Bromodomain associated" evidence="8">
    <location>
        <begin position="21"/>
        <end position="97"/>
    </location>
</feature>
<dbReference type="Gene3D" id="1.10.20.10">
    <property type="entry name" value="Histone, subunit A"/>
    <property type="match status" value="1"/>
</dbReference>
<evidence type="ECO:0000256" key="3">
    <source>
        <dbReference type="ARBA" id="ARBA00017307"/>
    </source>
</evidence>
<comment type="similarity">
    <text evidence="2">Belongs to the TAF8 family.</text>
</comment>
<comment type="subcellular location">
    <subcellularLocation>
        <location evidence="1">Nucleus</location>
    </subcellularLocation>
</comment>
<keyword evidence="5" id="KW-0804">Transcription</keyword>
<dbReference type="InterPro" id="IPR019473">
    <property type="entry name" value="TFIID_su8_C"/>
</dbReference>
<sequence>QPPSPGPVSKMTAEPTSGHASSPWRRALKTSVAALLVEIGYQAAETLALETFIEMAEAYIYEAGRGSRAYAELAGRTLVMPSDVVMALVEMGLDFTAIPDHARRENKTVFLPPIQTPLTGPSKILQVGEKRKHPAHIPDYLPPFPDPHTHIRTACFKQPTNEYQLVREKAASQKRNVEVALTRFIAKTGTTQSLFKDDKSAFPLIACKPSPLPYMSALLPSDCEALSQDNSEADTKSSHHQVTSDRGPLGDSLHEDTPADSEPIDNPYLLPAKIVKKTWT</sequence>
<dbReference type="PANTHER" id="PTHR46469">
    <property type="entry name" value="TRANSCRIPTION INITIATION FACTOR TFIID SUBUNIT 8"/>
    <property type="match status" value="1"/>
</dbReference>
<dbReference type="SUPFAM" id="SSF47113">
    <property type="entry name" value="Histone-fold"/>
    <property type="match status" value="1"/>
</dbReference>
<name>A0A0B6ZPK5_9EUPU</name>
<dbReference type="EMBL" id="HACG01022780">
    <property type="protein sequence ID" value="CEK69645.1"/>
    <property type="molecule type" value="Transcribed_RNA"/>
</dbReference>
<dbReference type="GO" id="GO:0046982">
    <property type="term" value="F:protein heterodimerization activity"/>
    <property type="evidence" value="ECO:0007669"/>
    <property type="project" value="InterPro"/>
</dbReference>
<evidence type="ECO:0000256" key="4">
    <source>
        <dbReference type="ARBA" id="ARBA00023015"/>
    </source>
</evidence>
<evidence type="ECO:0000256" key="1">
    <source>
        <dbReference type="ARBA" id="ARBA00004123"/>
    </source>
</evidence>
<accession>A0A0B6ZPK5</accession>
<evidence type="ECO:0000313" key="9">
    <source>
        <dbReference type="EMBL" id="CEK69645.1"/>
    </source>
</evidence>
<keyword evidence="4" id="KW-0805">Transcription regulation</keyword>
<evidence type="ECO:0000256" key="2">
    <source>
        <dbReference type="ARBA" id="ARBA00008767"/>
    </source>
</evidence>
<dbReference type="SMART" id="SM00576">
    <property type="entry name" value="BTP"/>
    <property type="match status" value="1"/>
</dbReference>
<dbReference type="InterPro" id="IPR037818">
    <property type="entry name" value="TAF8"/>
</dbReference>
<feature type="region of interest" description="Disordered" evidence="7">
    <location>
        <begin position="1"/>
        <end position="24"/>
    </location>
</feature>
<dbReference type="Pfam" id="PF10406">
    <property type="entry name" value="TAF8_C"/>
    <property type="match status" value="1"/>
</dbReference>
<evidence type="ECO:0000256" key="6">
    <source>
        <dbReference type="ARBA" id="ARBA00023242"/>
    </source>
</evidence>
<dbReference type="InterPro" id="IPR006565">
    <property type="entry name" value="BTP"/>
</dbReference>
<gene>
    <name evidence="9" type="primary">ORF71031</name>
</gene>
<dbReference type="GO" id="GO:0005669">
    <property type="term" value="C:transcription factor TFIID complex"/>
    <property type="evidence" value="ECO:0007669"/>
    <property type="project" value="InterPro"/>
</dbReference>
<protein>
    <recommendedName>
        <fullName evidence="3">Transcription initiation factor TFIID subunit 8</fullName>
    </recommendedName>
</protein>
<reference evidence="9" key="1">
    <citation type="submission" date="2014-12" db="EMBL/GenBank/DDBJ databases">
        <title>Insight into the proteome of Arion vulgaris.</title>
        <authorList>
            <person name="Aradska J."/>
            <person name="Bulat T."/>
            <person name="Smidak R."/>
            <person name="Sarate P."/>
            <person name="Gangsoo J."/>
            <person name="Sialana F."/>
            <person name="Bilban M."/>
            <person name="Lubec G."/>
        </authorList>
    </citation>
    <scope>NUCLEOTIDE SEQUENCE</scope>
    <source>
        <tissue evidence="9">Skin</tissue>
    </source>
</reference>
<feature type="region of interest" description="Disordered" evidence="7">
    <location>
        <begin position="226"/>
        <end position="266"/>
    </location>
</feature>
<dbReference type="GO" id="GO:0006367">
    <property type="term" value="P:transcription initiation at RNA polymerase II promoter"/>
    <property type="evidence" value="ECO:0007669"/>
    <property type="project" value="TreeGrafter"/>
</dbReference>
<keyword evidence="6" id="KW-0539">Nucleus</keyword>
<organism evidence="9">
    <name type="scientific">Arion vulgaris</name>
    <dbReference type="NCBI Taxonomy" id="1028688"/>
    <lineage>
        <taxon>Eukaryota</taxon>
        <taxon>Metazoa</taxon>
        <taxon>Spiralia</taxon>
        <taxon>Lophotrochozoa</taxon>
        <taxon>Mollusca</taxon>
        <taxon>Gastropoda</taxon>
        <taxon>Heterobranchia</taxon>
        <taxon>Euthyneura</taxon>
        <taxon>Panpulmonata</taxon>
        <taxon>Eupulmonata</taxon>
        <taxon>Stylommatophora</taxon>
        <taxon>Helicina</taxon>
        <taxon>Arionoidea</taxon>
        <taxon>Arionidae</taxon>
        <taxon>Arion</taxon>
    </lineage>
</organism>
<evidence type="ECO:0000256" key="5">
    <source>
        <dbReference type="ARBA" id="ARBA00023163"/>
    </source>
</evidence>
<feature type="non-terminal residue" evidence="9">
    <location>
        <position position="1"/>
    </location>
</feature>
<evidence type="ECO:0000259" key="8">
    <source>
        <dbReference type="SMART" id="SM00576"/>
    </source>
</evidence>
<dbReference type="InterPro" id="IPR009072">
    <property type="entry name" value="Histone-fold"/>
</dbReference>
<proteinExistence type="inferred from homology"/>
<dbReference type="CDD" id="cd08049">
    <property type="entry name" value="TAF8"/>
    <property type="match status" value="1"/>
</dbReference>
<dbReference type="CDD" id="cd22918">
    <property type="entry name" value="HFD_TAF8"/>
    <property type="match status" value="1"/>
</dbReference>
<dbReference type="PANTHER" id="PTHR46469:SF1">
    <property type="entry name" value="TRANSCRIPTION INITIATION FACTOR TFIID SUBUNIT 8"/>
    <property type="match status" value="1"/>
</dbReference>
<evidence type="ECO:0000256" key="7">
    <source>
        <dbReference type="SAM" id="MobiDB-lite"/>
    </source>
</evidence>